<dbReference type="OrthoDB" id="10331863at2759"/>
<dbReference type="eggNOG" id="ENOG502TGJ1">
    <property type="taxonomic scope" value="Eukaryota"/>
</dbReference>
<gene>
    <name evidence="2" type="ORF">FOMPIDRAFT_1121748</name>
</gene>
<dbReference type="AlphaFoldDB" id="S8E858"/>
<keyword evidence="1" id="KW-0732">Signal</keyword>
<evidence type="ECO:0000313" key="2">
    <source>
        <dbReference type="EMBL" id="EPT00818.1"/>
    </source>
</evidence>
<organism evidence="2 3">
    <name type="scientific">Fomitopsis schrenkii</name>
    <name type="common">Brown rot fungus</name>
    <dbReference type="NCBI Taxonomy" id="2126942"/>
    <lineage>
        <taxon>Eukaryota</taxon>
        <taxon>Fungi</taxon>
        <taxon>Dikarya</taxon>
        <taxon>Basidiomycota</taxon>
        <taxon>Agaricomycotina</taxon>
        <taxon>Agaricomycetes</taxon>
        <taxon>Polyporales</taxon>
        <taxon>Fomitopsis</taxon>
    </lineage>
</organism>
<feature type="chain" id="PRO_5004550054" evidence="1">
    <location>
        <begin position="20"/>
        <end position="166"/>
    </location>
</feature>
<feature type="signal peptide" evidence="1">
    <location>
        <begin position="1"/>
        <end position="19"/>
    </location>
</feature>
<keyword evidence="3" id="KW-1185">Reference proteome</keyword>
<protein>
    <submittedName>
        <fullName evidence="2">Uncharacterized protein</fullName>
    </submittedName>
</protein>
<dbReference type="Proteomes" id="UP000015241">
    <property type="component" value="Unassembled WGS sequence"/>
</dbReference>
<reference evidence="2 3" key="1">
    <citation type="journal article" date="2012" name="Science">
        <title>The Paleozoic origin of enzymatic lignin decomposition reconstructed from 31 fungal genomes.</title>
        <authorList>
            <person name="Floudas D."/>
            <person name="Binder M."/>
            <person name="Riley R."/>
            <person name="Barry K."/>
            <person name="Blanchette R.A."/>
            <person name="Henrissat B."/>
            <person name="Martinez A.T."/>
            <person name="Otillar R."/>
            <person name="Spatafora J.W."/>
            <person name="Yadav J.S."/>
            <person name="Aerts A."/>
            <person name="Benoit I."/>
            <person name="Boyd A."/>
            <person name="Carlson A."/>
            <person name="Copeland A."/>
            <person name="Coutinho P.M."/>
            <person name="de Vries R.P."/>
            <person name="Ferreira P."/>
            <person name="Findley K."/>
            <person name="Foster B."/>
            <person name="Gaskell J."/>
            <person name="Glotzer D."/>
            <person name="Gorecki P."/>
            <person name="Heitman J."/>
            <person name="Hesse C."/>
            <person name="Hori C."/>
            <person name="Igarashi K."/>
            <person name="Jurgens J.A."/>
            <person name="Kallen N."/>
            <person name="Kersten P."/>
            <person name="Kohler A."/>
            <person name="Kuees U."/>
            <person name="Kumar T.K.A."/>
            <person name="Kuo A."/>
            <person name="LaButti K."/>
            <person name="Larrondo L.F."/>
            <person name="Lindquist E."/>
            <person name="Ling A."/>
            <person name="Lombard V."/>
            <person name="Lucas S."/>
            <person name="Lundell T."/>
            <person name="Martin R."/>
            <person name="McLaughlin D.J."/>
            <person name="Morgenstern I."/>
            <person name="Morin E."/>
            <person name="Murat C."/>
            <person name="Nagy L.G."/>
            <person name="Nolan M."/>
            <person name="Ohm R.A."/>
            <person name="Patyshakuliyeva A."/>
            <person name="Rokas A."/>
            <person name="Ruiz-Duenas F.J."/>
            <person name="Sabat G."/>
            <person name="Salamov A."/>
            <person name="Samejima M."/>
            <person name="Schmutz J."/>
            <person name="Slot J.C."/>
            <person name="St John F."/>
            <person name="Stenlid J."/>
            <person name="Sun H."/>
            <person name="Sun S."/>
            <person name="Syed K."/>
            <person name="Tsang A."/>
            <person name="Wiebenga A."/>
            <person name="Young D."/>
            <person name="Pisabarro A."/>
            <person name="Eastwood D.C."/>
            <person name="Martin F."/>
            <person name="Cullen D."/>
            <person name="Grigoriev I.V."/>
            <person name="Hibbett D.S."/>
        </authorList>
    </citation>
    <scope>NUCLEOTIDE SEQUENCE</scope>
    <source>
        <strain evidence="3">FP-58527</strain>
    </source>
</reference>
<accession>S8E858</accession>
<dbReference type="InParanoid" id="S8E858"/>
<evidence type="ECO:0000256" key="1">
    <source>
        <dbReference type="SAM" id="SignalP"/>
    </source>
</evidence>
<dbReference type="HOGENOM" id="CLU_1602752_0_0_1"/>
<proteinExistence type="predicted"/>
<sequence>MVFQGFFIALCALATTAFAKPNVAPDHSVVQTPLVGQAVAFACYSASDNGCKCPTDLTGDKKGVLINLYPGFQCAYTGGGACTYDQSGALQTTGQTECAAKVTPCGTEDSCECPVDLKGEPGILINHFLGYQCAYTHGACTWNYNGTLQNTAQDNCPTDEPCAPLA</sequence>
<evidence type="ECO:0000313" key="3">
    <source>
        <dbReference type="Proteomes" id="UP000015241"/>
    </source>
</evidence>
<dbReference type="EMBL" id="KE504146">
    <property type="protein sequence ID" value="EPT00818.1"/>
    <property type="molecule type" value="Genomic_DNA"/>
</dbReference>
<name>S8E858_FOMSC</name>